<dbReference type="InterPro" id="IPR032774">
    <property type="entry name" value="WG_beta_rep"/>
</dbReference>
<dbReference type="PANTHER" id="PTHR37841:SF1">
    <property type="entry name" value="DUF3298 DOMAIN-CONTAINING PROTEIN"/>
    <property type="match status" value="1"/>
</dbReference>
<keyword evidence="3" id="KW-1185">Reference proteome</keyword>
<dbReference type="PANTHER" id="PTHR37841">
    <property type="entry name" value="GLR2918 PROTEIN"/>
    <property type="match status" value="1"/>
</dbReference>
<sequence>MKKYIILMFAVLLGLSWYTAISDMVNRPKNAKAHIQKAAELEEKEIYVDAVTEYEQALEYDPDNIDTRIKLAKAYLNSGNSNKFTSICEKTAEAYPEYAEALNILIEYYLENGYEEQAVKYLEAFVKNHPEHKKAKEWFANLKGSYTELYCHYEEMGDIVNGSMVVMKDGLYGLADARGQEMIACEYKEIYPFSEDGFALARKEDGAYIYIDKAGQTRKAPDGAFRELGMISSDRAVACKEGKYGYLDENMEPTGKFSWDALTGMEGSTGFGKKDEKWILVNQDGKAKGEKKYNDIIVDENGFCASQKCIFVKEKKEYYLMNPKEKKIGRQTFDDAKAFTENGYAAVCRDGKWGFVDTEGKLVIDCAYEDAESFCNGFAAVYIDGKWGYIDTEGNVIITPRFETATHFTKEGTAAVKIDEGGNEVWKLIQLDLKR</sequence>
<name>A0A7X3SHU3_9FIRM</name>
<dbReference type="Proteomes" id="UP000460412">
    <property type="component" value="Unassembled WGS sequence"/>
</dbReference>
<dbReference type="SUPFAM" id="SSF48452">
    <property type="entry name" value="TPR-like"/>
    <property type="match status" value="1"/>
</dbReference>
<dbReference type="Pfam" id="PF13414">
    <property type="entry name" value="TPR_11"/>
    <property type="match status" value="1"/>
</dbReference>
<feature type="repeat" description="TPR" evidence="1">
    <location>
        <begin position="31"/>
        <end position="64"/>
    </location>
</feature>
<dbReference type="Pfam" id="PF14903">
    <property type="entry name" value="WG_beta_rep"/>
    <property type="match status" value="2"/>
</dbReference>
<organism evidence="2 3">
    <name type="scientific">Sporofaciens musculi</name>
    <dbReference type="NCBI Taxonomy" id="2681861"/>
    <lineage>
        <taxon>Bacteria</taxon>
        <taxon>Bacillati</taxon>
        <taxon>Bacillota</taxon>
        <taxon>Clostridia</taxon>
        <taxon>Lachnospirales</taxon>
        <taxon>Lachnospiraceae</taxon>
        <taxon>Sporofaciens</taxon>
    </lineage>
</organism>
<reference evidence="2 3" key="1">
    <citation type="submission" date="2019-12" db="EMBL/GenBank/DDBJ databases">
        <title>Sporaefaciens musculi gen. nov., sp. nov., a novel bacterium isolated from the caecum of an obese mouse.</title>
        <authorList>
            <person name="Rasmussen T.S."/>
            <person name="Streidl T."/>
            <person name="Hitch T.C.A."/>
            <person name="Wortmann E."/>
            <person name="Deptula P."/>
            <person name="Hansen M."/>
            <person name="Nielsen D.S."/>
            <person name="Clavel T."/>
            <person name="Vogensen F.K."/>
        </authorList>
    </citation>
    <scope>NUCLEOTIDE SEQUENCE [LARGE SCALE GENOMIC DNA]</scope>
    <source>
        <strain evidence="2 3">WCA-9-b2</strain>
    </source>
</reference>
<dbReference type="InterPro" id="IPR019734">
    <property type="entry name" value="TPR_rpt"/>
</dbReference>
<dbReference type="AlphaFoldDB" id="A0A7X3SHU3"/>
<dbReference type="EMBL" id="WUQX01000001">
    <property type="protein sequence ID" value="MXP74426.1"/>
    <property type="molecule type" value="Genomic_DNA"/>
</dbReference>
<dbReference type="InterPro" id="IPR011990">
    <property type="entry name" value="TPR-like_helical_dom_sf"/>
</dbReference>
<evidence type="ECO:0000313" key="2">
    <source>
        <dbReference type="EMBL" id="MXP74426.1"/>
    </source>
</evidence>
<protein>
    <submittedName>
        <fullName evidence="2">Tetratricopeptide repeat protein</fullName>
    </submittedName>
</protein>
<dbReference type="SMART" id="SM00028">
    <property type="entry name" value="TPR"/>
    <property type="match status" value="2"/>
</dbReference>
<keyword evidence="1" id="KW-0802">TPR repeat</keyword>
<evidence type="ECO:0000256" key="1">
    <source>
        <dbReference type="PROSITE-ProRule" id="PRU00339"/>
    </source>
</evidence>
<dbReference type="Gene3D" id="1.25.40.10">
    <property type="entry name" value="Tetratricopeptide repeat domain"/>
    <property type="match status" value="1"/>
</dbReference>
<dbReference type="PROSITE" id="PS50005">
    <property type="entry name" value="TPR"/>
    <property type="match status" value="1"/>
</dbReference>
<comment type="caution">
    <text evidence="2">The sequence shown here is derived from an EMBL/GenBank/DDBJ whole genome shotgun (WGS) entry which is preliminary data.</text>
</comment>
<gene>
    <name evidence="2" type="ORF">GN277_03010</name>
</gene>
<evidence type="ECO:0000313" key="3">
    <source>
        <dbReference type="Proteomes" id="UP000460412"/>
    </source>
</evidence>
<dbReference type="SUPFAM" id="SSF69360">
    <property type="entry name" value="Cell wall binding repeat"/>
    <property type="match status" value="1"/>
</dbReference>
<proteinExistence type="predicted"/>
<dbReference type="RefSeq" id="WP_159749722.1">
    <property type="nucleotide sequence ID" value="NZ_CASSPE010000001.1"/>
</dbReference>
<accession>A0A7X3SHU3</accession>